<dbReference type="AlphaFoldDB" id="A0A0D1YFK1"/>
<name>A0A0D1YFK1_9EURO</name>
<dbReference type="Proteomes" id="UP000053328">
    <property type="component" value="Unassembled WGS sequence"/>
</dbReference>
<feature type="region of interest" description="Disordered" evidence="1">
    <location>
        <begin position="167"/>
        <end position="197"/>
    </location>
</feature>
<dbReference type="HOGENOM" id="CLU_1627058_0_0_1"/>
<gene>
    <name evidence="2" type="ORF">PV08_06626</name>
</gene>
<evidence type="ECO:0000256" key="1">
    <source>
        <dbReference type="SAM" id="MobiDB-lite"/>
    </source>
</evidence>
<organism evidence="2 3">
    <name type="scientific">Exophiala spinifera</name>
    <dbReference type="NCBI Taxonomy" id="91928"/>
    <lineage>
        <taxon>Eukaryota</taxon>
        <taxon>Fungi</taxon>
        <taxon>Dikarya</taxon>
        <taxon>Ascomycota</taxon>
        <taxon>Pezizomycotina</taxon>
        <taxon>Eurotiomycetes</taxon>
        <taxon>Chaetothyriomycetidae</taxon>
        <taxon>Chaetothyriales</taxon>
        <taxon>Herpotrichiellaceae</taxon>
        <taxon>Exophiala</taxon>
    </lineage>
</organism>
<dbReference type="RefSeq" id="XP_016234062.1">
    <property type="nucleotide sequence ID" value="XM_016380960.1"/>
</dbReference>
<proteinExistence type="predicted"/>
<feature type="compositionally biased region" description="Basic and acidic residues" evidence="1">
    <location>
        <begin position="177"/>
        <end position="189"/>
    </location>
</feature>
<sequence>MTALLGYRLTFRGLLSSETNCVPRVGKKLRKEMDGRNERSKEAAPAAATTTTTTTHRSSGPDGLMDGTVEFGGNDDDVAGAERETMLRRRRLGDEEMGQSPGHGTSPLKGVVGSAESRSSLESSRVAENALHATGGGEGSGGVRGFQWSGITESGYISFSTLRGTTAERVGRTFYGPERRSPRPEHNVEAGKSLSIS</sequence>
<feature type="region of interest" description="Disordered" evidence="1">
    <location>
        <begin position="93"/>
        <end position="125"/>
    </location>
</feature>
<feature type="compositionally biased region" description="Basic and acidic residues" evidence="1">
    <location>
        <begin position="31"/>
        <end position="42"/>
    </location>
</feature>
<dbReference type="VEuPathDB" id="FungiDB:PV08_06626"/>
<evidence type="ECO:0000313" key="3">
    <source>
        <dbReference type="Proteomes" id="UP000053328"/>
    </source>
</evidence>
<feature type="compositionally biased region" description="Low complexity" evidence="1">
    <location>
        <begin position="114"/>
        <end position="125"/>
    </location>
</feature>
<evidence type="ECO:0000313" key="2">
    <source>
        <dbReference type="EMBL" id="KIW13846.1"/>
    </source>
</evidence>
<protein>
    <submittedName>
        <fullName evidence="2">Uncharacterized protein</fullName>
    </submittedName>
</protein>
<keyword evidence="3" id="KW-1185">Reference proteome</keyword>
<feature type="compositionally biased region" description="Low complexity" evidence="1">
    <location>
        <begin position="43"/>
        <end position="55"/>
    </location>
</feature>
<reference evidence="2 3" key="1">
    <citation type="submission" date="2015-01" db="EMBL/GenBank/DDBJ databases">
        <title>The Genome Sequence of Exophiala spinifera CBS89968.</title>
        <authorList>
            <consortium name="The Broad Institute Genomics Platform"/>
            <person name="Cuomo C."/>
            <person name="de Hoog S."/>
            <person name="Gorbushina A."/>
            <person name="Stielow B."/>
            <person name="Teixiera M."/>
            <person name="Abouelleil A."/>
            <person name="Chapman S.B."/>
            <person name="Priest M."/>
            <person name="Young S.K."/>
            <person name="Wortman J."/>
            <person name="Nusbaum C."/>
            <person name="Birren B."/>
        </authorList>
    </citation>
    <scope>NUCLEOTIDE SEQUENCE [LARGE SCALE GENOMIC DNA]</scope>
    <source>
        <strain evidence="2 3">CBS 89968</strain>
    </source>
</reference>
<feature type="region of interest" description="Disordered" evidence="1">
    <location>
        <begin position="27"/>
        <end position="81"/>
    </location>
</feature>
<accession>A0A0D1YFK1</accession>
<dbReference type="EMBL" id="KN847496">
    <property type="protein sequence ID" value="KIW13846.1"/>
    <property type="molecule type" value="Genomic_DNA"/>
</dbReference>
<dbReference type="GeneID" id="27333709"/>